<accession>A0ABR4G8Y2</accession>
<dbReference type="InterPro" id="IPR011032">
    <property type="entry name" value="GroES-like_sf"/>
</dbReference>
<dbReference type="InterPro" id="IPR036291">
    <property type="entry name" value="NAD(P)-bd_dom_sf"/>
</dbReference>
<dbReference type="Pfam" id="PF08240">
    <property type="entry name" value="ADH_N"/>
    <property type="match status" value="1"/>
</dbReference>
<dbReference type="Pfam" id="PF00107">
    <property type="entry name" value="ADH_zinc_N"/>
    <property type="match status" value="1"/>
</dbReference>
<evidence type="ECO:0000313" key="2">
    <source>
        <dbReference type="EMBL" id="KAL2795490.1"/>
    </source>
</evidence>
<dbReference type="SMART" id="SM00829">
    <property type="entry name" value="PKS_ER"/>
    <property type="match status" value="1"/>
</dbReference>
<gene>
    <name evidence="2" type="ORF">BJX66DRAFT_301734</name>
</gene>
<evidence type="ECO:0000259" key="1">
    <source>
        <dbReference type="SMART" id="SM00829"/>
    </source>
</evidence>
<dbReference type="InterPro" id="IPR013149">
    <property type="entry name" value="ADH-like_C"/>
</dbReference>
<keyword evidence="3" id="KW-1185">Reference proteome</keyword>
<dbReference type="EMBL" id="JBFTWV010000034">
    <property type="protein sequence ID" value="KAL2795490.1"/>
    <property type="molecule type" value="Genomic_DNA"/>
</dbReference>
<proteinExistence type="predicted"/>
<dbReference type="CDD" id="cd08276">
    <property type="entry name" value="MDR7"/>
    <property type="match status" value="1"/>
</dbReference>
<name>A0ABR4G8Y2_9EURO</name>
<reference evidence="2 3" key="1">
    <citation type="submission" date="2024-07" db="EMBL/GenBank/DDBJ databases">
        <title>Section-level genome sequencing and comparative genomics of Aspergillus sections Usti and Cavernicolus.</title>
        <authorList>
            <consortium name="Lawrence Berkeley National Laboratory"/>
            <person name="Nybo J.L."/>
            <person name="Vesth T.C."/>
            <person name="Theobald S."/>
            <person name="Frisvad J.C."/>
            <person name="Larsen T.O."/>
            <person name="Kjaerboelling I."/>
            <person name="Rothschild-Mancinelli K."/>
            <person name="Lyhne E.K."/>
            <person name="Kogle M.E."/>
            <person name="Barry K."/>
            <person name="Clum A."/>
            <person name="Na H."/>
            <person name="Ledsgaard L."/>
            <person name="Lin J."/>
            <person name="Lipzen A."/>
            <person name="Kuo A."/>
            <person name="Riley R."/>
            <person name="Mondo S."/>
            <person name="Labutti K."/>
            <person name="Haridas S."/>
            <person name="Pangalinan J."/>
            <person name="Salamov A.A."/>
            <person name="Simmons B.A."/>
            <person name="Magnuson J.K."/>
            <person name="Chen J."/>
            <person name="Drula E."/>
            <person name="Henrissat B."/>
            <person name="Wiebenga A."/>
            <person name="Lubbers R.J."/>
            <person name="Gomes A.C."/>
            <person name="Makela M.R."/>
            <person name="Stajich J."/>
            <person name="Grigoriev I.V."/>
            <person name="Mortensen U.H."/>
            <person name="De Vries R.P."/>
            <person name="Baker S.E."/>
            <person name="Andersen M.R."/>
        </authorList>
    </citation>
    <scope>NUCLEOTIDE SEQUENCE [LARGE SCALE GENOMIC DNA]</scope>
    <source>
        <strain evidence="2 3">CBS 209.92</strain>
    </source>
</reference>
<organism evidence="2 3">
    <name type="scientific">Aspergillus keveii</name>
    <dbReference type="NCBI Taxonomy" id="714993"/>
    <lineage>
        <taxon>Eukaryota</taxon>
        <taxon>Fungi</taxon>
        <taxon>Dikarya</taxon>
        <taxon>Ascomycota</taxon>
        <taxon>Pezizomycotina</taxon>
        <taxon>Eurotiomycetes</taxon>
        <taxon>Eurotiomycetidae</taxon>
        <taxon>Eurotiales</taxon>
        <taxon>Aspergillaceae</taxon>
        <taxon>Aspergillus</taxon>
        <taxon>Aspergillus subgen. Nidulantes</taxon>
    </lineage>
</organism>
<evidence type="ECO:0000313" key="3">
    <source>
        <dbReference type="Proteomes" id="UP001610563"/>
    </source>
</evidence>
<dbReference type="SUPFAM" id="SSF51735">
    <property type="entry name" value="NAD(P)-binding Rossmann-fold domains"/>
    <property type="match status" value="1"/>
</dbReference>
<dbReference type="PANTHER" id="PTHR45033">
    <property type="match status" value="1"/>
</dbReference>
<feature type="domain" description="Enoyl reductase (ER)" evidence="1">
    <location>
        <begin position="16"/>
        <end position="338"/>
    </location>
</feature>
<dbReference type="Proteomes" id="UP001610563">
    <property type="component" value="Unassembled WGS sequence"/>
</dbReference>
<dbReference type="InterPro" id="IPR013154">
    <property type="entry name" value="ADH-like_N"/>
</dbReference>
<dbReference type="Gene3D" id="3.90.180.10">
    <property type="entry name" value="Medium-chain alcohol dehydrogenases, catalytic domain"/>
    <property type="match status" value="1"/>
</dbReference>
<protein>
    <recommendedName>
        <fullName evidence="1">Enoyl reductase (ER) domain-containing protein</fullName>
    </recommendedName>
</protein>
<dbReference type="InterPro" id="IPR020843">
    <property type="entry name" value="ER"/>
</dbReference>
<sequence length="345" mass="36804">MQQMNAVRLVKTSTKAANAELQSEPVPSPGQHQVLIKVHAASLNYRDLALLRGEYRAETKEDVVPLSDGGGEVVAVGKGVTRVKPGDRVSVTCNTNWIGGPSIAEYRRTSVGFSIDGMLAEYAVFYEDAIVQIPDYLSYLEAASLPCAAVTAWAGLNKIEPLQPGHTVLIQGTGGVSLFALQFAKILNARVLAITSSDKKAAKLKELGADAVVNYSTHPEWDREILALTDGKGVDRVLDIAGEKTIVKSGASTKIGGVVVVVGFASGFGGGLPPIDILSRSLTVTGSSVGSRLDFEAMLAAMVTRETRPVIDRVYPFSEYREAYRRLESGQQVGKVVIEVTQTAV</sequence>
<dbReference type="PANTHER" id="PTHR45033:SF2">
    <property type="entry name" value="ZINC-TYPE ALCOHOL DEHYDROGENASE-LIKE PROTEIN C1773.06C"/>
    <property type="match status" value="1"/>
</dbReference>
<dbReference type="SUPFAM" id="SSF50129">
    <property type="entry name" value="GroES-like"/>
    <property type="match status" value="1"/>
</dbReference>
<dbReference type="Gene3D" id="3.40.50.720">
    <property type="entry name" value="NAD(P)-binding Rossmann-like Domain"/>
    <property type="match status" value="1"/>
</dbReference>
<comment type="caution">
    <text evidence="2">The sequence shown here is derived from an EMBL/GenBank/DDBJ whole genome shotgun (WGS) entry which is preliminary data.</text>
</comment>
<dbReference type="InterPro" id="IPR052711">
    <property type="entry name" value="Zinc_ADH-like"/>
</dbReference>